<dbReference type="PROSITE" id="PS51257">
    <property type="entry name" value="PROKAR_LIPOPROTEIN"/>
    <property type="match status" value="1"/>
</dbReference>
<reference evidence="2 3" key="1">
    <citation type="submission" date="2020-11" db="EMBL/GenBank/DDBJ databases">
        <authorList>
            <person name="Kim M.K."/>
        </authorList>
    </citation>
    <scope>NUCLEOTIDE SEQUENCE [LARGE SCALE GENOMIC DNA]</scope>
    <source>
        <strain evidence="2 3">BT662</strain>
    </source>
</reference>
<proteinExistence type="predicted"/>
<dbReference type="EMBL" id="JADQDM010000002">
    <property type="protein sequence ID" value="MBF9220485.1"/>
    <property type="molecule type" value="Genomic_DNA"/>
</dbReference>
<name>A0ABS0I0M8_9BACT</name>
<sequence>MKPILLALVALIASSCGLLSNSNTEDNFIIRKYSVSLNKPIQETLFHRGKYYCLTNYGRLICLTSKFQIDTTITTLIDKEAFDFVYENADSLIGGRYNGENHYLGNDYAWRKHPNNIRLPALYEDNAFTAYQCCAGEFGGGLFFHEKKTGHIYSIPATCAVAINKISSNYYVTTSLAHGSGFSKVLLIPNPTMLYNMDNPEVDTLKNYCNWADIVKSKNREKYYDRAFARKVFEKGSTTLLDSMGTMAVASFIRNNKLYHLTTDFNHTTLAEIRNHAFVTLDTISNNAVWSYQPSLKNYPRMMIYSYSNDKSSGFITISEDTITYVKFR</sequence>
<comment type="caution">
    <text evidence="2">The sequence shown here is derived from an EMBL/GenBank/DDBJ whole genome shotgun (WGS) entry which is preliminary data.</text>
</comment>
<keyword evidence="3" id="KW-1185">Reference proteome</keyword>
<accession>A0ABS0I0M8</accession>
<gene>
    <name evidence="2" type="ORF">I2H31_05160</name>
</gene>
<feature type="signal peptide" evidence="1">
    <location>
        <begin position="1"/>
        <end position="20"/>
    </location>
</feature>
<feature type="chain" id="PRO_5045912239" evidence="1">
    <location>
        <begin position="21"/>
        <end position="329"/>
    </location>
</feature>
<dbReference type="RefSeq" id="WP_196291936.1">
    <property type="nucleotide sequence ID" value="NZ_JADQDM010000002.1"/>
</dbReference>
<protein>
    <submittedName>
        <fullName evidence="2">Uncharacterized protein</fullName>
    </submittedName>
</protein>
<keyword evidence="1" id="KW-0732">Signal</keyword>
<organism evidence="2 3">
    <name type="scientific">Hymenobacter ruricola</name>
    <dbReference type="NCBI Taxonomy" id="2791023"/>
    <lineage>
        <taxon>Bacteria</taxon>
        <taxon>Pseudomonadati</taxon>
        <taxon>Bacteroidota</taxon>
        <taxon>Cytophagia</taxon>
        <taxon>Cytophagales</taxon>
        <taxon>Hymenobacteraceae</taxon>
        <taxon>Hymenobacter</taxon>
    </lineage>
</organism>
<dbReference type="Proteomes" id="UP000618931">
    <property type="component" value="Unassembled WGS sequence"/>
</dbReference>
<evidence type="ECO:0000313" key="2">
    <source>
        <dbReference type="EMBL" id="MBF9220485.1"/>
    </source>
</evidence>
<evidence type="ECO:0000256" key="1">
    <source>
        <dbReference type="SAM" id="SignalP"/>
    </source>
</evidence>
<evidence type="ECO:0000313" key="3">
    <source>
        <dbReference type="Proteomes" id="UP000618931"/>
    </source>
</evidence>